<dbReference type="Gene3D" id="1.10.3470.10">
    <property type="entry name" value="ABC transporter involved in vitamin B12 uptake, BtuC"/>
    <property type="match status" value="1"/>
</dbReference>
<reference evidence="14" key="1">
    <citation type="submission" date="2018-05" db="EMBL/GenBank/DDBJ databases">
        <authorList>
            <person name="Lanie J.A."/>
            <person name="Ng W.-L."/>
            <person name="Kazmierczak K.M."/>
            <person name="Andrzejewski T.M."/>
            <person name="Davidsen T.M."/>
            <person name="Wayne K.J."/>
            <person name="Tettelin H."/>
            <person name="Glass J.I."/>
            <person name="Rusch D."/>
            <person name="Podicherti R."/>
            <person name="Tsui H.-C.T."/>
            <person name="Winkler M.E."/>
        </authorList>
    </citation>
    <scope>NUCLEOTIDE SEQUENCE</scope>
</reference>
<comment type="subcellular location">
    <subcellularLocation>
        <location evidence="2">Cell membrane</location>
        <topology evidence="2">Multi-pass membrane protein</topology>
    </subcellularLocation>
</comment>
<dbReference type="SUPFAM" id="SSF81345">
    <property type="entry name" value="ABC transporter involved in vitamin B12 uptake, BtuC"/>
    <property type="match status" value="1"/>
</dbReference>
<dbReference type="GO" id="GO:0010043">
    <property type="term" value="P:response to zinc ion"/>
    <property type="evidence" value="ECO:0007669"/>
    <property type="project" value="TreeGrafter"/>
</dbReference>
<dbReference type="InterPro" id="IPR037294">
    <property type="entry name" value="ABC_BtuC-like"/>
</dbReference>
<name>A0A382E0G6_9ZZZZ</name>
<evidence type="ECO:0000256" key="3">
    <source>
        <dbReference type="ARBA" id="ARBA00008034"/>
    </source>
</evidence>
<evidence type="ECO:0000313" key="14">
    <source>
        <dbReference type="EMBL" id="SVB43644.1"/>
    </source>
</evidence>
<evidence type="ECO:0000256" key="6">
    <source>
        <dbReference type="ARBA" id="ARBA00022692"/>
    </source>
</evidence>
<dbReference type="AlphaFoldDB" id="A0A382E0G6"/>
<dbReference type="PANTHER" id="PTHR30477:SF23">
    <property type="entry name" value="HIGH-AFFINITY ZINC UPTAKE SYSTEM MEMBRANE PROTEIN ZNUB"/>
    <property type="match status" value="1"/>
</dbReference>
<feature type="transmembrane region" description="Helical" evidence="13">
    <location>
        <begin position="86"/>
        <end position="105"/>
    </location>
</feature>
<sequence length="218" mass="23126">MLEDFFWRALLGGIGVALLAGPLGCFVVWRRMAYLGDSLAHGALLGIALGLVLGIDLTIGIVASSVALVAMLLLLQRQRRLAGDTLLVILAHGALSLGLVTVSFMEGQRIDLMAFLFGEILAVSRLDLIWIYGGVVAILCVIALLWRPLLAVTVHEELARAEGARVTLVSIIFMLLIAVTVALAMKIVGILLIASLLIIPAAAARCLARTPEQMAVLA</sequence>
<proteinExistence type="inferred from homology"/>
<evidence type="ECO:0000256" key="5">
    <source>
        <dbReference type="ARBA" id="ARBA00022475"/>
    </source>
</evidence>
<evidence type="ECO:0000256" key="12">
    <source>
        <dbReference type="ARBA" id="ARBA00040080"/>
    </source>
</evidence>
<keyword evidence="8" id="KW-0864">Zinc transport</keyword>
<feature type="transmembrane region" description="Helical" evidence="13">
    <location>
        <begin position="126"/>
        <end position="146"/>
    </location>
</feature>
<keyword evidence="11 13" id="KW-0472">Membrane</keyword>
<feature type="transmembrane region" description="Helical" evidence="13">
    <location>
        <begin position="166"/>
        <end position="199"/>
    </location>
</feature>
<feature type="non-terminal residue" evidence="14">
    <location>
        <position position="218"/>
    </location>
</feature>
<dbReference type="GO" id="GO:0055085">
    <property type="term" value="P:transmembrane transport"/>
    <property type="evidence" value="ECO:0007669"/>
    <property type="project" value="InterPro"/>
</dbReference>
<evidence type="ECO:0000256" key="1">
    <source>
        <dbReference type="ARBA" id="ARBA00002313"/>
    </source>
</evidence>
<evidence type="ECO:0000256" key="10">
    <source>
        <dbReference type="ARBA" id="ARBA00023065"/>
    </source>
</evidence>
<comment type="similarity">
    <text evidence="3">Belongs to the ABC-3 integral membrane protein family.</text>
</comment>
<feature type="transmembrane region" description="Helical" evidence="13">
    <location>
        <begin position="41"/>
        <end position="74"/>
    </location>
</feature>
<evidence type="ECO:0000256" key="8">
    <source>
        <dbReference type="ARBA" id="ARBA00022906"/>
    </source>
</evidence>
<dbReference type="EMBL" id="UINC01041830">
    <property type="protein sequence ID" value="SVB43644.1"/>
    <property type="molecule type" value="Genomic_DNA"/>
</dbReference>
<dbReference type="InterPro" id="IPR001626">
    <property type="entry name" value="ABC_TroCD"/>
</dbReference>
<evidence type="ECO:0000256" key="4">
    <source>
        <dbReference type="ARBA" id="ARBA00022448"/>
    </source>
</evidence>
<dbReference type="GO" id="GO:0043190">
    <property type="term" value="C:ATP-binding cassette (ABC) transporter complex"/>
    <property type="evidence" value="ECO:0007669"/>
    <property type="project" value="InterPro"/>
</dbReference>
<accession>A0A382E0G6</accession>
<feature type="transmembrane region" description="Helical" evidence="13">
    <location>
        <begin position="6"/>
        <end position="29"/>
    </location>
</feature>
<comment type="function">
    <text evidence="1">Involved in the high-affinity zinc uptake transport system.</text>
</comment>
<evidence type="ECO:0000256" key="2">
    <source>
        <dbReference type="ARBA" id="ARBA00004651"/>
    </source>
</evidence>
<keyword evidence="4" id="KW-0813">Transport</keyword>
<keyword evidence="5" id="KW-1003">Cell membrane</keyword>
<keyword evidence="7" id="KW-0862">Zinc</keyword>
<keyword evidence="9 13" id="KW-1133">Transmembrane helix</keyword>
<evidence type="ECO:0000256" key="7">
    <source>
        <dbReference type="ARBA" id="ARBA00022833"/>
    </source>
</evidence>
<dbReference type="GO" id="GO:0006829">
    <property type="term" value="P:zinc ion transport"/>
    <property type="evidence" value="ECO:0007669"/>
    <property type="project" value="UniProtKB-KW"/>
</dbReference>
<evidence type="ECO:0000256" key="13">
    <source>
        <dbReference type="SAM" id="Phobius"/>
    </source>
</evidence>
<keyword evidence="6 13" id="KW-0812">Transmembrane</keyword>
<gene>
    <name evidence="14" type="ORF">METZ01_LOCUS196498</name>
</gene>
<keyword evidence="10" id="KW-0406">Ion transport</keyword>
<dbReference type="PANTHER" id="PTHR30477">
    <property type="entry name" value="ABC-TRANSPORTER METAL-BINDING PROTEIN"/>
    <property type="match status" value="1"/>
</dbReference>
<evidence type="ECO:0000256" key="9">
    <source>
        <dbReference type="ARBA" id="ARBA00022989"/>
    </source>
</evidence>
<organism evidence="14">
    <name type="scientific">marine metagenome</name>
    <dbReference type="NCBI Taxonomy" id="408172"/>
    <lineage>
        <taxon>unclassified sequences</taxon>
        <taxon>metagenomes</taxon>
        <taxon>ecological metagenomes</taxon>
    </lineage>
</organism>
<evidence type="ECO:0000256" key="11">
    <source>
        <dbReference type="ARBA" id="ARBA00023136"/>
    </source>
</evidence>
<dbReference type="Pfam" id="PF00950">
    <property type="entry name" value="ABC-3"/>
    <property type="match status" value="1"/>
</dbReference>
<protein>
    <recommendedName>
        <fullName evidence="12">High-affinity zinc uptake system membrane protein ZnuB</fullName>
    </recommendedName>
</protein>